<keyword evidence="2" id="KW-1185">Reference proteome</keyword>
<dbReference type="AlphaFoldDB" id="A0A7E4VLV1"/>
<feature type="transmembrane region" description="Helical" evidence="1">
    <location>
        <begin position="38"/>
        <end position="63"/>
    </location>
</feature>
<reference evidence="3" key="2">
    <citation type="submission" date="2020-10" db="UniProtKB">
        <authorList>
            <consortium name="WormBaseParasite"/>
        </authorList>
    </citation>
    <scope>IDENTIFICATION</scope>
</reference>
<name>A0A7E4VLV1_PANRE</name>
<evidence type="ECO:0000313" key="3">
    <source>
        <dbReference type="WBParaSite" id="Pan_g22702.t1"/>
    </source>
</evidence>
<evidence type="ECO:0000256" key="1">
    <source>
        <dbReference type="SAM" id="Phobius"/>
    </source>
</evidence>
<keyword evidence="1" id="KW-0812">Transmembrane</keyword>
<proteinExistence type="predicted"/>
<accession>A0A7E4VLV1</accession>
<organism evidence="2 3">
    <name type="scientific">Panagrellus redivivus</name>
    <name type="common">Microworm</name>
    <dbReference type="NCBI Taxonomy" id="6233"/>
    <lineage>
        <taxon>Eukaryota</taxon>
        <taxon>Metazoa</taxon>
        <taxon>Ecdysozoa</taxon>
        <taxon>Nematoda</taxon>
        <taxon>Chromadorea</taxon>
        <taxon>Rhabditida</taxon>
        <taxon>Tylenchina</taxon>
        <taxon>Panagrolaimomorpha</taxon>
        <taxon>Panagrolaimoidea</taxon>
        <taxon>Panagrolaimidae</taxon>
        <taxon>Panagrellus</taxon>
    </lineage>
</organism>
<evidence type="ECO:0000313" key="2">
    <source>
        <dbReference type="Proteomes" id="UP000492821"/>
    </source>
</evidence>
<dbReference type="WBParaSite" id="Pan_g22702.t1">
    <property type="protein sequence ID" value="Pan_g22702.t1"/>
    <property type="gene ID" value="Pan_g22702"/>
</dbReference>
<sequence length="200" mass="22069">MTGTYSGGSAEPITDMMTEKQAIDIAYMPARRSKFNPLPLIIAVSAFVMFYLIVALLGIIVAATVSRNHVKLAIAINENVNKAIACYGCIPSDEDWNDCKTFCTDKGESTSLSRIRKILHRSESHSCDGIQLEQNLTCIDGADINELPWTEWSMPAATGKRYRIRAFPTLAIYRNIKGNSEKSSLDESQRVEASNTTAVN</sequence>
<keyword evidence="1" id="KW-1133">Transmembrane helix</keyword>
<dbReference type="Proteomes" id="UP000492821">
    <property type="component" value="Unassembled WGS sequence"/>
</dbReference>
<keyword evidence="1" id="KW-0472">Membrane</keyword>
<reference evidence="2" key="1">
    <citation type="journal article" date="2013" name="Genetics">
        <title>The draft genome and transcriptome of Panagrellus redivivus are shaped by the harsh demands of a free-living lifestyle.</title>
        <authorList>
            <person name="Srinivasan J."/>
            <person name="Dillman A.R."/>
            <person name="Macchietto M.G."/>
            <person name="Heikkinen L."/>
            <person name="Lakso M."/>
            <person name="Fracchia K.M."/>
            <person name="Antoshechkin I."/>
            <person name="Mortazavi A."/>
            <person name="Wong G."/>
            <person name="Sternberg P.W."/>
        </authorList>
    </citation>
    <scope>NUCLEOTIDE SEQUENCE [LARGE SCALE GENOMIC DNA]</scope>
    <source>
        <strain evidence="2">MT8872</strain>
    </source>
</reference>
<protein>
    <submittedName>
        <fullName evidence="3">Thioredoxin domain-containing protein</fullName>
    </submittedName>
</protein>